<sequence length="134" mass="15187">MTSEDATIPVDLGIKSEERADGPPKLDDMVRNARLATDFLKALSHETRLLLLCLLSEGERSVTDLENSLSLRQPTISQQLARLRLDGLVTTRRDGKTVYYSIADDDIKRVIALLYEIFCKGPGQERKSPRDWRE</sequence>
<keyword evidence="2" id="KW-0238">DNA-binding</keyword>
<dbReference type="InterPro" id="IPR051011">
    <property type="entry name" value="Metal_resp_trans_reg"/>
</dbReference>
<dbReference type="EMBL" id="JAEMUK010000026">
    <property type="protein sequence ID" value="MBJ7544029.1"/>
    <property type="molecule type" value="Genomic_DNA"/>
</dbReference>
<organism evidence="6 7">
    <name type="scientific">Rhodomicrobium udaipurense</name>
    <dbReference type="NCBI Taxonomy" id="1202716"/>
    <lineage>
        <taxon>Bacteria</taxon>
        <taxon>Pseudomonadati</taxon>
        <taxon>Pseudomonadota</taxon>
        <taxon>Alphaproteobacteria</taxon>
        <taxon>Hyphomicrobiales</taxon>
        <taxon>Hyphomicrobiaceae</taxon>
        <taxon>Rhodomicrobium</taxon>
    </lineage>
</organism>
<feature type="compositionally biased region" description="Basic and acidic residues" evidence="4">
    <location>
        <begin position="14"/>
        <end position="24"/>
    </location>
</feature>
<feature type="region of interest" description="Disordered" evidence="4">
    <location>
        <begin position="1"/>
        <end position="24"/>
    </location>
</feature>
<dbReference type="SUPFAM" id="SSF46785">
    <property type="entry name" value="Winged helix' DNA-binding domain"/>
    <property type="match status" value="1"/>
</dbReference>
<keyword evidence="1" id="KW-0805">Transcription regulation</keyword>
<dbReference type="CDD" id="cd00090">
    <property type="entry name" value="HTH_ARSR"/>
    <property type="match status" value="1"/>
</dbReference>
<proteinExistence type="predicted"/>
<dbReference type="Gene3D" id="1.10.10.10">
    <property type="entry name" value="Winged helix-like DNA-binding domain superfamily/Winged helix DNA-binding domain"/>
    <property type="match status" value="1"/>
</dbReference>
<comment type="caution">
    <text evidence="6">The sequence shown here is derived from an EMBL/GenBank/DDBJ whole genome shotgun (WGS) entry which is preliminary data.</text>
</comment>
<feature type="domain" description="HTH arsR-type" evidence="5">
    <location>
        <begin position="26"/>
        <end position="122"/>
    </location>
</feature>
<dbReference type="InterPro" id="IPR036388">
    <property type="entry name" value="WH-like_DNA-bd_sf"/>
</dbReference>
<evidence type="ECO:0000259" key="5">
    <source>
        <dbReference type="PROSITE" id="PS50987"/>
    </source>
</evidence>
<dbReference type="PRINTS" id="PR00778">
    <property type="entry name" value="HTHARSR"/>
</dbReference>
<dbReference type="AlphaFoldDB" id="A0A8I1KKG2"/>
<dbReference type="PANTHER" id="PTHR43132">
    <property type="entry name" value="ARSENICAL RESISTANCE OPERON REPRESSOR ARSR-RELATED"/>
    <property type="match status" value="1"/>
</dbReference>
<accession>A0A8I1KKG2</accession>
<dbReference type="PROSITE" id="PS50987">
    <property type="entry name" value="HTH_ARSR_2"/>
    <property type="match status" value="1"/>
</dbReference>
<dbReference type="GO" id="GO:0003677">
    <property type="term" value="F:DNA binding"/>
    <property type="evidence" value="ECO:0007669"/>
    <property type="project" value="UniProtKB-KW"/>
</dbReference>
<evidence type="ECO:0000313" key="6">
    <source>
        <dbReference type="EMBL" id="MBJ7544029.1"/>
    </source>
</evidence>
<evidence type="ECO:0000256" key="3">
    <source>
        <dbReference type="ARBA" id="ARBA00023163"/>
    </source>
</evidence>
<dbReference type="GO" id="GO:0003700">
    <property type="term" value="F:DNA-binding transcription factor activity"/>
    <property type="evidence" value="ECO:0007669"/>
    <property type="project" value="InterPro"/>
</dbReference>
<evidence type="ECO:0000256" key="2">
    <source>
        <dbReference type="ARBA" id="ARBA00023125"/>
    </source>
</evidence>
<keyword evidence="3" id="KW-0804">Transcription</keyword>
<dbReference type="RefSeq" id="WP_037238817.1">
    <property type="nucleotide sequence ID" value="NZ_JAEMUK010000026.1"/>
</dbReference>
<reference evidence="6 7" key="1">
    <citation type="submission" date="2020-12" db="EMBL/GenBank/DDBJ databases">
        <title>Revised draft genomes of Rhodomicrobium vannielii ATCC 17100 and Rhodomicrobium udaipurense JA643.</title>
        <authorList>
            <person name="Conners E.M."/>
            <person name="Davenport E.J."/>
            <person name="Bose A."/>
        </authorList>
    </citation>
    <scope>NUCLEOTIDE SEQUENCE [LARGE SCALE GENOMIC DNA]</scope>
    <source>
        <strain evidence="6 7">JA643</strain>
    </source>
</reference>
<evidence type="ECO:0000256" key="4">
    <source>
        <dbReference type="SAM" id="MobiDB-lite"/>
    </source>
</evidence>
<evidence type="ECO:0000313" key="7">
    <source>
        <dbReference type="Proteomes" id="UP000623250"/>
    </source>
</evidence>
<dbReference type="InterPro" id="IPR011991">
    <property type="entry name" value="ArsR-like_HTH"/>
</dbReference>
<gene>
    <name evidence="6" type="ORF">JDN41_10730</name>
</gene>
<dbReference type="SMART" id="SM00418">
    <property type="entry name" value="HTH_ARSR"/>
    <property type="match status" value="1"/>
</dbReference>
<dbReference type="InterPro" id="IPR001845">
    <property type="entry name" value="HTH_ArsR_DNA-bd_dom"/>
</dbReference>
<dbReference type="Pfam" id="PF01022">
    <property type="entry name" value="HTH_5"/>
    <property type="match status" value="1"/>
</dbReference>
<dbReference type="NCBIfam" id="NF033788">
    <property type="entry name" value="HTH_metalloreg"/>
    <property type="match status" value="1"/>
</dbReference>
<name>A0A8I1KKG2_9HYPH</name>
<protein>
    <submittedName>
        <fullName evidence="6">Helix-turn-helix transcriptional regulator</fullName>
    </submittedName>
</protein>
<dbReference type="InterPro" id="IPR036390">
    <property type="entry name" value="WH_DNA-bd_sf"/>
</dbReference>
<dbReference type="Proteomes" id="UP000623250">
    <property type="component" value="Unassembled WGS sequence"/>
</dbReference>
<keyword evidence="7" id="KW-1185">Reference proteome</keyword>
<dbReference type="PANTHER" id="PTHR43132:SF2">
    <property type="entry name" value="ARSENICAL RESISTANCE OPERON REPRESSOR ARSR-RELATED"/>
    <property type="match status" value="1"/>
</dbReference>
<evidence type="ECO:0000256" key="1">
    <source>
        <dbReference type="ARBA" id="ARBA00023015"/>
    </source>
</evidence>